<dbReference type="InterPro" id="IPR050446">
    <property type="entry name" value="FAD-oxidoreductase/Apoptosis"/>
</dbReference>
<dbReference type="PANTHER" id="PTHR43557:SF2">
    <property type="entry name" value="RIESKE DOMAIN-CONTAINING PROTEIN-RELATED"/>
    <property type="match status" value="1"/>
</dbReference>
<dbReference type="Pfam" id="PF07992">
    <property type="entry name" value="Pyr_redox_2"/>
    <property type="match status" value="1"/>
</dbReference>
<dbReference type="Gene3D" id="3.50.50.60">
    <property type="entry name" value="FAD/NAD(P)-binding domain"/>
    <property type="match status" value="2"/>
</dbReference>
<protein>
    <submittedName>
        <fullName evidence="7">Unannotated protein</fullName>
    </submittedName>
</protein>
<feature type="domain" description="FAD/NAD(P)-binding" evidence="5">
    <location>
        <begin position="2"/>
        <end position="303"/>
    </location>
</feature>
<dbReference type="PRINTS" id="PR00411">
    <property type="entry name" value="PNDRDTASEI"/>
</dbReference>
<organism evidence="7">
    <name type="scientific">freshwater metagenome</name>
    <dbReference type="NCBI Taxonomy" id="449393"/>
    <lineage>
        <taxon>unclassified sequences</taxon>
        <taxon>metagenomes</taxon>
        <taxon>ecological metagenomes</taxon>
    </lineage>
</organism>
<dbReference type="InterPro" id="IPR016156">
    <property type="entry name" value="FAD/NAD-linked_Rdtase_dimer_sf"/>
</dbReference>
<dbReference type="PANTHER" id="PTHR43557">
    <property type="entry name" value="APOPTOSIS-INDUCING FACTOR 1"/>
    <property type="match status" value="1"/>
</dbReference>
<keyword evidence="2" id="KW-0285">Flavoprotein</keyword>
<dbReference type="InterPro" id="IPR036188">
    <property type="entry name" value="FAD/NAD-bd_sf"/>
</dbReference>
<dbReference type="InterPro" id="IPR028202">
    <property type="entry name" value="Reductase_C"/>
</dbReference>
<dbReference type="InterPro" id="IPR023753">
    <property type="entry name" value="FAD/NAD-binding_dom"/>
</dbReference>
<dbReference type="GO" id="GO:0016651">
    <property type="term" value="F:oxidoreductase activity, acting on NAD(P)H"/>
    <property type="evidence" value="ECO:0007669"/>
    <property type="project" value="TreeGrafter"/>
</dbReference>
<evidence type="ECO:0000256" key="4">
    <source>
        <dbReference type="ARBA" id="ARBA00023002"/>
    </source>
</evidence>
<evidence type="ECO:0000259" key="6">
    <source>
        <dbReference type="Pfam" id="PF14759"/>
    </source>
</evidence>
<dbReference type="SUPFAM" id="SSF55424">
    <property type="entry name" value="FAD/NAD-linked reductases, dimerisation (C-terminal) domain"/>
    <property type="match status" value="1"/>
</dbReference>
<dbReference type="Gene3D" id="3.30.390.30">
    <property type="match status" value="1"/>
</dbReference>
<proteinExistence type="predicted"/>
<dbReference type="SUPFAM" id="SSF51905">
    <property type="entry name" value="FAD/NAD(P)-binding domain"/>
    <property type="match status" value="2"/>
</dbReference>
<evidence type="ECO:0000256" key="2">
    <source>
        <dbReference type="ARBA" id="ARBA00022630"/>
    </source>
</evidence>
<dbReference type="Pfam" id="PF14759">
    <property type="entry name" value="Reductase_C"/>
    <property type="match status" value="1"/>
</dbReference>
<comment type="cofactor">
    <cofactor evidence="1">
        <name>FAD</name>
        <dbReference type="ChEBI" id="CHEBI:57692"/>
    </cofactor>
</comment>
<dbReference type="AlphaFoldDB" id="A0A6J6BAC9"/>
<feature type="domain" description="Reductase C-terminal" evidence="6">
    <location>
        <begin position="328"/>
        <end position="393"/>
    </location>
</feature>
<evidence type="ECO:0000256" key="1">
    <source>
        <dbReference type="ARBA" id="ARBA00001974"/>
    </source>
</evidence>
<evidence type="ECO:0000313" key="7">
    <source>
        <dbReference type="EMBL" id="CAB4535981.1"/>
    </source>
</evidence>
<name>A0A6J6BAC9_9ZZZZ</name>
<dbReference type="GO" id="GO:0005737">
    <property type="term" value="C:cytoplasm"/>
    <property type="evidence" value="ECO:0007669"/>
    <property type="project" value="TreeGrafter"/>
</dbReference>
<keyword evidence="3" id="KW-0274">FAD</keyword>
<evidence type="ECO:0000256" key="3">
    <source>
        <dbReference type="ARBA" id="ARBA00022827"/>
    </source>
</evidence>
<dbReference type="EMBL" id="CAEZSF010000055">
    <property type="protein sequence ID" value="CAB4535981.1"/>
    <property type="molecule type" value="Genomic_DNA"/>
</dbReference>
<evidence type="ECO:0000259" key="5">
    <source>
        <dbReference type="Pfam" id="PF07992"/>
    </source>
</evidence>
<accession>A0A6J6BAC9</accession>
<gene>
    <name evidence="7" type="ORF">UFOPK1358_00738</name>
</gene>
<sequence>MTVVIAGASLAGLTAADTLRNEGYEGSIIVVDPSTELPADRPPLSKQVLAGEWPPEKAQHRAAARVPDLDLDLRLGVAATALDAASRSISLSDGSLISADGIVLAMGATARRLPGDQPAGVHVLRTLDDCLSLRAELEKMPARVAVIGAGFIGAEVAATCRGRGLEVTMIEAAPVPLGRVLPGDLGAFITDLHRSHGVEVILGVGVEGLEITSEVGGSEHVSGVRLSDGRVVEADVVVVGIGVVPNTAWLEGSGLRLENGVSCDATCSAAPGIVAAGDVASWPNPLYGEVMRVEQWENAVEQGEYAARRLLAEIRHEELPAPFATIPWFWSDQYDRKIQMAGRPSASDEVIIPEGSLEEHRFVALFRRGDLCTAVLGVNRPRHVMQVRMKLTESLDWQTALSVFG</sequence>
<dbReference type="PRINTS" id="PR00368">
    <property type="entry name" value="FADPNR"/>
</dbReference>
<keyword evidence="4" id="KW-0560">Oxidoreductase</keyword>
<reference evidence="7" key="1">
    <citation type="submission" date="2020-05" db="EMBL/GenBank/DDBJ databases">
        <authorList>
            <person name="Chiriac C."/>
            <person name="Salcher M."/>
            <person name="Ghai R."/>
            <person name="Kavagutti S V."/>
        </authorList>
    </citation>
    <scope>NUCLEOTIDE SEQUENCE</scope>
</reference>